<dbReference type="OrthoDB" id="9788689at2"/>
<evidence type="ECO:0000256" key="4">
    <source>
        <dbReference type="PIRSR" id="PIRSR036979-1"/>
    </source>
</evidence>
<dbReference type="GO" id="GO:0008783">
    <property type="term" value="F:agmatinase activity"/>
    <property type="evidence" value="ECO:0007669"/>
    <property type="project" value="TreeGrafter"/>
</dbReference>
<evidence type="ECO:0000256" key="2">
    <source>
        <dbReference type="ARBA" id="ARBA00022723"/>
    </source>
</evidence>
<evidence type="ECO:0000256" key="3">
    <source>
        <dbReference type="ARBA" id="ARBA00022801"/>
    </source>
</evidence>
<dbReference type="PRINTS" id="PR00116">
    <property type="entry name" value="ARGINASE"/>
</dbReference>
<sequence>MANKNIDHAFTARSKTGGALEPTYSGALSFMRRKYTKDVKGADAVVWGIPFDAAVTNRPGARFGPQAIRRASAILDNDPQYPFSRDLFEHLAVVDYGDCLLDSGNHQKTPGTIEREAAKILKSGAFLLTLGGDHFVTWPLLKAHAAIHGPLALVQFDAHQDTWPDDGKRIDHGSFVGRAVKEGIIDPDRSIQIGIRTHAPDTFGIKILYGHEIEEMRASDIAYATVDRTGGRKTYLTFDIDCLDPAYAPGTGTPVAGGPSSAKILSTLRQLNQVDIVGADVVEVAPAYDHADITAIAGSMVAMQYLGLLAERKARLEEMNNNGNHNGATVNHGQGI</sequence>
<dbReference type="STRING" id="1165689.SAMN02927914_02594"/>
<dbReference type="PROSITE" id="PS01053">
    <property type="entry name" value="ARGINASE_1"/>
    <property type="match status" value="1"/>
</dbReference>
<keyword evidence="4" id="KW-0464">Manganese</keyword>
<dbReference type="InterPro" id="IPR020855">
    <property type="entry name" value="Ureohydrolase_Mn_BS"/>
</dbReference>
<dbReference type="PANTHER" id="PTHR11358">
    <property type="entry name" value="ARGINASE/AGMATINASE"/>
    <property type="match status" value="1"/>
</dbReference>
<evidence type="ECO:0000256" key="5">
    <source>
        <dbReference type="RuleBase" id="RU003684"/>
    </source>
</evidence>
<keyword evidence="2 4" id="KW-0479">Metal-binding</keyword>
<feature type="binding site" evidence="4">
    <location>
        <position position="239"/>
    </location>
    <ligand>
        <name>Mn(2+)</name>
        <dbReference type="ChEBI" id="CHEBI:29035"/>
        <label>1</label>
    </ligand>
</feature>
<dbReference type="InterPro" id="IPR006035">
    <property type="entry name" value="Ureohydrolase"/>
</dbReference>
<dbReference type="Gene3D" id="3.40.800.10">
    <property type="entry name" value="Ureohydrolase domain"/>
    <property type="match status" value="1"/>
</dbReference>
<dbReference type="Proteomes" id="UP000198588">
    <property type="component" value="Unassembled WGS sequence"/>
</dbReference>
<evidence type="ECO:0000313" key="7">
    <source>
        <dbReference type="Proteomes" id="UP000198588"/>
    </source>
</evidence>
<accession>A0A1G5XVM2</accession>
<feature type="binding site" evidence="4">
    <location>
        <position position="134"/>
    </location>
    <ligand>
        <name>Mn(2+)</name>
        <dbReference type="ChEBI" id="CHEBI:29035"/>
        <label>1</label>
    </ligand>
</feature>
<dbReference type="EMBL" id="FMXM01000007">
    <property type="protein sequence ID" value="SDA74230.1"/>
    <property type="molecule type" value="Genomic_DNA"/>
</dbReference>
<dbReference type="PANTHER" id="PTHR11358:SF26">
    <property type="entry name" value="GUANIDINO ACID HYDROLASE, MITOCHONDRIAL"/>
    <property type="match status" value="1"/>
</dbReference>
<comment type="cofactor">
    <cofactor evidence="4">
        <name>Mn(2+)</name>
        <dbReference type="ChEBI" id="CHEBI:29035"/>
    </cofactor>
    <text evidence="4">Binds 2 manganese ions per subunit.</text>
</comment>
<comment type="similarity">
    <text evidence="1">Belongs to the arginase family. Agmatinase subfamily.</text>
</comment>
<dbReference type="NCBIfam" id="NF002564">
    <property type="entry name" value="PRK02190.1"/>
    <property type="match status" value="1"/>
</dbReference>
<evidence type="ECO:0000256" key="1">
    <source>
        <dbReference type="ARBA" id="ARBA00009227"/>
    </source>
</evidence>
<dbReference type="GO" id="GO:0046872">
    <property type="term" value="F:metal ion binding"/>
    <property type="evidence" value="ECO:0007669"/>
    <property type="project" value="UniProtKB-KW"/>
</dbReference>
<dbReference type="PROSITE" id="PS51409">
    <property type="entry name" value="ARGINASE_2"/>
    <property type="match status" value="1"/>
</dbReference>
<feature type="binding site" evidence="4">
    <location>
        <position position="159"/>
    </location>
    <ligand>
        <name>Mn(2+)</name>
        <dbReference type="ChEBI" id="CHEBI:29035"/>
        <label>1</label>
    </ligand>
</feature>
<dbReference type="RefSeq" id="WP_091578177.1">
    <property type="nucleotide sequence ID" value="NZ_FMXM01000007.1"/>
</dbReference>
<feature type="binding site" evidence="4">
    <location>
        <position position="241"/>
    </location>
    <ligand>
        <name>Mn(2+)</name>
        <dbReference type="ChEBI" id="CHEBI:29035"/>
        <label>1</label>
    </ligand>
</feature>
<dbReference type="GO" id="GO:0033389">
    <property type="term" value="P:putrescine biosynthetic process from arginine, via agmatine"/>
    <property type="evidence" value="ECO:0007669"/>
    <property type="project" value="TreeGrafter"/>
</dbReference>
<keyword evidence="3 5" id="KW-0378">Hydrolase</keyword>
<reference evidence="6 7" key="1">
    <citation type="submission" date="2016-10" db="EMBL/GenBank/DDBJ databases">
        <authorList>
            <person name="de Groot N.N."/>
        </authorList>
    </citation>
    <scope>NUCLEOTIDE SEQUENCE [LARGE SCALE GENOMIC DNA]</scope>
    <source>
        <strain evidence="6 7">CGMCC 1.12097</strain>
    </source>
</reference>
<dbReference type="Pfam" id="PF00491">
    <property type="entry name" value="Arginase"/>
    <property type="match status" value="1"/>
</dbReference>
<proteinExistence type="inferred from homology"/>
<feature type="binding site" evidence="4">
    <location>
        <position position="157"/>
    </location>
    <ligand>
        <name>Mn(2+)</name>
        <dbReference type="ChEBI" id="CHEBI:29035"/>
        <label>1</label>
    </ligand>
</feature>
<dbReference type="PIRSF" id="PIRSF036979">
    <property type="entry name" value="Arginase"/>
    <property type="match status" value="1"/>
</dbReference>
<organism evidence="6 7">
    <name type="scientific">Mesorhizobium qingshengii</name>
    <dbReference type="NCBI Taxonomy" id="1165689"/>
    <lineage>
        <taxon>Bacteria</taxon>
        <taxon>Pseudomonadati</taxon>
        <taxon>Pseudomonadota</taxon>
        <taxon>Alphaproteobacteria</taxon>
        <taxon>Hyphomicrobiales</taxon>
        <taxon>Phyllobacteriaceae</taxon>
        <taxon>Mesorhizobium</taxon>
    </lineage>
</organism>
<dbReference type="CDD" id="cd11592">
    <property type="entry name" value="Agmatinase_PAH"/>
    <property type="match status" value="1"/>
</dbReference>
<dbReference type="InterPro" id="IPR023696">
    <property type="entry name" value="Ureohydrolase_dom_sf"/>
</dbReference>
<gene>
    <name evidence="6" type="ORF">SAMN02927914_02594</name>
</gene>
<feature type="binding site" evidence="4">
    <location>
        <position position="161"/>
    </location>
    <ligand>
        <name>Mn(2+)</name>
        <dbReference type="ChEBI" id="CHEBI:29035"/>
        <label>1</label>
    </ligand>
</feature>
<evidence type="ECO:0000313" key="6">
    <source>
        <dbReference type="EMBL" id="SDA74230.1"/>
    </source>
</evidence>
<dbReference type="NCBIfam" id="TIGR01230">
    <property type="entry name" value="agmatinase"/>
    <property type="match status" value="1"/>
</dbReference>
<name>A0A1G5XVM2_9HYPH</name>
<dbReference type="AlphaFoldDB" id="A0A1G5XVM2"/>
<dbReference type="InterPro" id="IPR005925">
    <property type="entry name" value="Agmatinase-rel"/>
</dbReference>
<protein>
    <submittedName>
        <fullName evidence="6">Agmatinase</fullName>
    </submittedName>
</protein>
<dbReference type="SUPFAM" id="SSF52768">
    <property type="entry name" value="Arginase/deacetylase"/>
    <property type="match status" value="1"/>
</dbReference>